<sequence>MVNFYNRFIPRAAHLTYPLYDALRGKKVNQAVVWTQDMLRVFDEAKMALADAALLAHSTPGAPVALTTDASDFAIGGVCEQLVGAPDSLSIFFSRKLKPNEQIYSTFNRELLALFLVTHHFPFILEGRKFTTFVDHKPLTFTMAKVSEPWFVRQQ</sequence>
<protein>
    <submittedName>
        <fullName evidence="2">Gypsy retrotransposon integrase 1</fullName>
    </submittedName>
</protein>
<dbReference type="PANTHER" id="PTHR33064">
    <property type="entry name" value="POL PROTEIN"/>
    <property type="match status" value="1"/>
</dbReference>
<organism evidence="2">
    <name type="scientific">Nothobranchius kadleci</name>
    <name type="common">African annual killifish</name>
    <dbReference type="NCBI Taxonomy" id="1051664"/>
    <lineage>
        <taxon>Eukaryota</taxon>
        <taxon>Metazoa</taxon>
        <taxon>Chordata</taxon>
        <taxon>Craniata</taxon>
        <taxon>Vertebrata</taxon>
        <taxon>Euteleostomi</taxon>
        <taxon>Actinopterygii</taxon>
        <taxon>Neopterygii</taxon>
        <taxon>Teleostei</taxon>
        <taxon>Neoteleostei</taxon>
        <taxon>Acanthomorphata</taxon>
        <taxon>Ovalentaria</taxon>
        <taxon>Atherinomorphae</taxon>
        <taxon>Cyprinodontiformes</taxon>
        <taxon>Nothobranchiidae</taxon>
        <taxon>Nothobranchius</taxon>
    </lineage>
</organism>
<reference evidence="2" key="2">
    <citation type="submission" date="2016-06" db="EMBL/GenBank/DDBJ databases">
        <title>The genome of a short-lived fish provides insights into sex chromosome evolution and the genetic control of aging.</title>
        <authorList>
            <person name="Reichwald K."/>
            <person name="Felder M."/>
            <person name="Petzold A."/>
            <person name="Koch P."/>
            <person name="Groth M."/>
            <person name="Platzer M."/>
        </authorList>
    </citation>
    <scope>NUCLEOTIDE SEQUENCE</scope>
    <source>
        <tissue evidence="2">Brain</tissue>
    </source>
</reference>
<proteinExistence type="predicted"/>
<evidence type="ECO:0000313" key="2">
    <source>
        <dbReference type="EMBL" id="SBP71412.1"/>
    </source>
</evidence>
<dbReference type="InterPro" id="IPR051320">
    <property type="entry name" value="Viral_Replic_Matur_Polypro"/>
</dbReference>
<name>A0A1A8BUR6_NOTKA</name>
<dbReference type="Pfam" id="PF17919">
    <property type="entry name" value="RT_RNaseH_2"/>
    <property type="match status" value="1"/>
</dbReference>
<dbReference type="Gene3D" id="3.30.70.270">
    <property type="match status" value="1"/>
</dbReference>
<dbReference type="EMBL" id="HADZ01007471">
    <property type="protein sequence ID" value="SBP71412.1"/>
    <property type="molecule type" value="Transcribed_RNA"/>
</dbReference>
<dbReference type="InterPro" id="IPR043128">
    <property type="entry name" value="Rev_trsase/Diguanyl_cyclase"/>
</dbReference>
<accession>A0A1A8BUR6</accession>
<feature type="domain" description="Reverse transcriptase/retrotransposon-derived protein RNase H-like" evidence="1">
    <location>
        <begin position="34"/>
        <end position="131"/>
    </location>
</feature>
<reference evidence="2" key="1">
    <citation type="submission" date="2016-05" db="EMBL/GenBank/DDBJ databases">
        <authorList>
            <person name="Lavstsen T."/>
            <person name="Jespersen J.S."/>
        </authorList>
    </citation>
    <scope>NUCLEOTIDE SEQUENCE</scope>
    <source>
        <tissue evidence="2">Brain</tissue>
    </source>
</reference>
<dbReference type="AlphaFoldDB" id="A0A1A8BUR6"/>
<dbReference type="InterPro" id="IPR041577">
    <property type="entry name" value="RT_RNaseH_2"/>
</dbReference>
<dbReference type="InterPro" id="IPR043502">
    <property type="entry name" value="DNA/RNA_pol_sf"/>
</dbReference>
<evidence type="ECO:0000259" key="1">
    <source>
        <dbReference type="Pfam" id="PF17919"/>
    </source>
</evidence>
<dbReference type="PANTHER" id="PTHR33064:SF37">
    <property type="entry name" value="RIBONUCLEASE H"/>
    <property type="match status" value="1"/>
</dbReference>
<gene>
    <name evidence="2" type="primary">GIN1</name>
</gene>
<dbReference type="SUPFAM" id="SSF56672">
    <property type="entry name" value="DNA/RNA polymerases"/>
    <property type="match status" value="1"/>
</dbReference>